<dbReference type="InterPro" id="IPR008219">
    <property type="entry name" value="PRODH_bac_arc"/>
</dbReference>
<feature type="binding site" evidence="9">
    <location>
        <position position="99"/>
    </location>
    <ligand>
        <name>substrate</name>
    </ligand>
</feature>
<feature type="binding site" evidence="9">
    <location>
        <position position="291"/>
    </location>
    <ligand>
        <name>substrate</name>
    </ligand>
</feature>
<comment type="cofactor">
    <cofactor evidence="10">
        <name>FAD</name>
        <dbReference type="ChEBI" id="CHEBI:57692"/>
    </cofactor>
    <text evidence="10">Binds 1 FAD per subunit.</text>
</comment>
<dbReference type="RefSeq" id="WP_425314694.1">
    <property type="nucleotide sequence ID" value="NZ_BBPN01000024.1"/>
</dbReference>
<keyword evidence="6" id="KW-0560">Oxidoreductase</keyword>
<dbReference type="STRING" id="235985.SAMN05414137_108255"/>
<evidence type="ECO:0000313" key="13">
    <source>
        <dbReference type="Proteomes" id="UP000183015"/>
    </source>
</evidence>
<evidence type="ECO:0000256" key="9">
    <source>
        <dbReference type="PIRSR" id="PIRSR000196-1"/>
    </source>
</evidence>
<feature type="domain" description="Proline dehydrogenase" evidence="11">
    <location>
        <begin position="45"/>
        <end position="303"/>
    </location>
</feature>
<gene>
    <name evidence="12" type="ORF">SAMN05414137_108255</name>
</gene>
<evidence type="ECO:0000256" key="3">
    <source>
        <dbReference type="ARBA" id="ARBA00022630"/>
    </source>
</evidence>
<accession>A0A1H7Q314</accession>
<dbReference type="PANTHER" id="PTHR13914">
    <property type="entry name" value="PROLINE OXIDASE"/>
    <property type="match status" value="1"/>
</dbReference>
<keyword evidence="5 10" id="KW-0274">FAD</keyword>
<keyword evidence="7" id="KW-0642">Proline metabolism</keyword>
<dbReference type="eggNOG" id="COG0506">
    <property type="taxonomic scope" value="Bacteria"/>
</dbReference>
<dbReference type="PANTHER" id="PTHR13914:SF0">
    <property type="entry name" value="PROLINE DEHYDROGENASE 1, MITOCHONDRIAL"/>
    <property type="match status" value="1"/>
</dbReference>
<evidence type="ECO:0000256" key="7">
    <source>
        <dbReference type="ARBA" id="ARBA00023062"/>
    </source>
</evidence>
<dbReference type="InterPro" id="IPR029041">
    <property type="entry name" value="FAD-linked_oxidoreductase-like"/>
</dbReference>
<protein>
    <recommendedName>
        <fullName evidence="2">proline dehydrogenase</fullName>
        <ecNumber evidence="2">1.5.5.2</ecNumber>
    </recommendedName>
</protein>
<dbReference type="Gene3D" id="3.20.20.220">
    <property type="match status" value="1"/>
</dbReference>
<sequence>MLTRRLLLAAADSPQARRAVLAAPGGRAVVARFVAGETRADAVVTTDSLVARGLAVTLDHLGEDTLDEAAATTVADEYLGLLGALERAGLAGRAEVSVKLSALGSGLGADGPALARTHLRAVCAAADAAGTSVTVDMEDHAATEATLAAVAELRADHPTLGVVLQAYLRRTESDCRELLGSGSRVRLVKGAYAEPDDVAFRDRAEVDRCYVRCLRLLMEGQGYPMVATHDPRLIEIAGVLAVRAGRPQDSYEFQMLYGVRADEQRRLADAGETVRVYVPYGTDWYAYFMRRLAERPANLGFFARALVGH</sequence>
<name>A0A1H7Q314_STRJI</name>
<evidence type="ECO:0000256" key="4">
    <source>
        <dbReference type="ARBA" id="ARBA00022741"/>
    </source>
</evidence>
<feature type="binding site" evidence="10">
    <location>
        <begin position="228"/>
        <end position="229"/>
    </location>
    <ligand>
        <name>FAD</name>
        <dbReference type="ChEBI" id="CHEBI:57692"/>
    </ligand>
</feature>
<comment type="pathway">
    <text evidence="1">Amino-acid degradation; L-proline degradation into L-glutamate; L-glutamate from L-proline: step 1/2.</text>
</comment>
<evidence type="ECO:0000256" key="1">
    <source>
        <dbReference type="ARBA" id="ARBA00004739"/>
    </source>
</evidence>
<dbReference type="GO" id="GO:0004657">
    <property type="term" value="F:proline dehydrogenase activity"/>
    <property type="evidence" value="ECO:0007669"/>
    <property type="project" value="UniProtKB-EC"/>
</dbReference>
<proteinExistence type="predicted"/>
<dbReference type="SUPFAM" id="SSF51730">
    <property type="entry name" value="FAD-linked oxidoreductase"/>
    <property type="match status" value="1"/>
</dbReference>
<reference evidence="13" key="1">
    <citation type="submission" date="2016-10" db="EMBL/GenBank/DDBJ databases">
        <authorList>
            <person name="Varghese N."/>
        </authorList>
    </citation>
    <scope>NUCLEOTIDE SEQUENCE [LARGE SCALE GENOMIC DNA]</scope>
    <source>
        <strain evidence="13">DSM 45096 / BCRC 16803 / CGMCC 4.1857 / CIP 109030 / JCM 12277 / KCTC 19219 / NBRC 100920 / 33214</strain>
    </source>
</reference>
<evidence type="ECO:0000256" key="2">
    <source>
        <dbReference type="ARBA" id="ARBA00012695"/>
    </source>
</evidence>
<dbReference type="GO" id="GO:0010133">
    <property type="term" value="P:L-proline catabolic process to L-glutamate"/>
    <property type="evidence" value="ECO:0007669"/>
    <property type="project" value="UniProtKB-UniPathway"/>
</dbReference>
<evidence type="ECO:0000256" key="8">
    <source>
        <dbReference type="ARBA" id="ARBA00048779"/>
    </source>
</evidence>
<keyword evidence="3" id="KW-0285">Flavoprotein</keyword>
<dbReference type="Proteomes" id="UP000183015">
    <property type="component" value="Unassembled WGS sequence"/>
</dbReference>
<feature type="binding site" evidence="9">
    <location>
        <position position="290"/>
    </location>
    <ligand>
        <name>substrate</name>
    </ligand>
</feature>
<keyword evidence="13" id="KW-1185">Reference proteome</keyword>
<dbReference type="EC" id="1.5.5.2" evidence="2"/>
<feature type="binding site" evidence="10">
    <location>
        <position position="137"/>
    </location>
    <ligand>
        <name>FAD</name>
        <dbReference type="ChEBI" id="CHEBI:57692"/>
    </ligand>
</feature>
<dbReference type="UniPathway" id="UPA00261">
    <property type="reaction ID" value="UER00373"/>
</dbReference>
<organism evidence="12 13">
    <name type="scientific">Streptacidiphilus jiangxiensis</name>
    <dbReference type="NCBI Taxonomy" id="235985"/>
    <lineage>
        <taxon>Bacteria</taxon>
        <taxon>Bacillati</taxon>
        <taxon>Actinomycetota</taxon>
        <taxon>Actinomycetes</taxon>
        <taxon>Kitasatosporales</taxon>
        <taxon>Streptomycetaceae</taxon>
        <taxon>Streptacidiphilus</taxon>
    </lineage>
</organism>
<evidence type="ECO:0000259" key="11">
    <source>
        <dbReference type="Pfam" id="PF01619"/>
    </source>
</evidence>
<evidence type="ECO:0000313" key="12">
    <source>
        <dbReference type="EMBL" id="SEL42236.1"/>
    </source>
</evidence>
<comment type="catalytic activity">
    <reaction evidence="8">
        <text>L-proline + a quinone = (S)-1-pyrroline-5-carboxylate + a quinol + H(+)</text>
        <dbReference type="Rhea" id="RHEA:23784"/>
        <dbReference type="ChEBI" id="CHEBI:15378"/>
        <dbReference type="ChEBI" id="CHEBI:17388"/>
        <dbReference type="ChEBI" id="CHEBI:24646"/>
        <dbReference type="ChEBI" id="CHEBI:60039"/>
        <dbReference type="ChEBI" id="CHEBI:132124"/>
        <dbReference type="EC" id="1.5.5.2"/>
    </reaction>
</comment>
<feature type="binding site" evidence="10">
    <location>
        <begin position="189"/>
        <end position="191"/>
    </location>
    <ligand>
        <name>FAD</name>
        <dbReference type="ChEBI" id="CHEBI:57692"/>
    </ligand>
</feature>
<evidence type="ECO:0000256" key="5">
    <source>
        <dbReference type="ARBA" id="ARBA00022827"/>
    </source>
</evidence>
<dbReference type="Pfam" id="PF01619">
    <property type="entry name" value="Pro_dh"/>
    <property type="match status" value="1"/>
</dbReference>
<dbReference type="PIRSF" id="PIRSF000196">
    <property type="entry name" value="Pro_dehydrog"/>
    <property type="match status" value="1"/>
</dbReference>
<dbReference type="InterPro" id="IPR015659">
    <property type="entry name" value="Proline_oxidase"/>
</dbReference>
<dbReference type="InterPro" id="IPR002872">
    <property type="entry name" value="Proline_DH_dom"/>
</dbReference>
<feature type="binding site" evidence="10">
    <location>
        <position position="165"/>
    </location>
    <ligand>
        <name>FAD</name>
        <dbReference type="ChEBI" id="CHEBI:57692"/>
    </ligand>
</feature>
<evidence type="ECO:0000256" key="10">
    <source>
        <dbReference type="PIRSR" id="PIRSR000196-2"/>
    </source>
</evidence>
<dbReference type="EMBL" id="FOAZ01000008">
    <property type="protein sequence ID" value="SEL42236.1"/>
    <property type="molecule type" value="Genomic_DNA"/>
</dbReference>
<keyword evidence="4 10" id="KW-0547">Nucleotide-binding</keyword>
<dbReference type="AlphaFoldDB" id="A0A1H7Q314"/>
<evidence type="ECO:0000256" key="6">
    <source>
        <dbReference type="ARBA" id="ARBA00023002"/>
    </source>
</evidence>
<dbReference type="GO" id="GO:0000166">
    <property type="term" value="F:nucleotide binding"/>
    <property type="evidence" value="ECO:0007669"/>
    <property type="project" value="UniProtKB-KW"/>
</dbReference>